<accession>A0ABS4RVY5</accession>
<evidence type="ECO:0000313" key="1">
    <source>
        <dbReference type="EMBL" id="MBP2247051.1"/>
    </source>
</evidence>
<comment type="caution">
    <text evidence="1">The sequence shown here is derived from an EMBL/GenBank/DDBJ whole genome shotgun (WGS) entry which is preliminary data.</text>
</comment>
<evidence type="ECO:0008006" key="3">
    <source>
        <dbReference type="Google" id="ProtNLM"/>
    </source>
</evidence>
<organism evidence="1 2">
    <name type="scientific">Paenibacillus xylanexedens</name>
    <dbReference type="NCBI Taxonomy" id="528191"/>
    <lineage>
        <taxon>Bacteria</taxon>
        <taxon>Bacillati</taxon>
        <taxon>Bacillota</taxon>
        <taxon>Bacilli</taxon>
        <taxon>Bacillales</taxon>
        <taxon>Paenibacillaceae</taxon>
        <taxon>Paenibacillus</taxon>
    </lineage>
</organism>
<name>A0ABS4RVY5_PAEXY</name>
<gene>
    <name evidence="1" type="ORF">J2Z28_003702</name>
</gene>
<sequence length="32" mass="3513">MDRSLVAVAGGGYTQTLRRQTNLLIAVVSKFF</sequence>
<evidence type="ECO:0000313" key="2">
    <source>
        <dbReference type="Proteomes" id="UP000810207"/>
    </source>
</evidence>
<dbReference type="Proteomes" id="UP000810207">
    <property type="component" value="Unassembled WGS sequence"/>
</dbReference>
<keyword evidence="2" id="KW-1185">Reference proteome</keyword>
<protein>
    <recommendedName>
        <fullName evidence="3">Histone deacetylase</fullName>
    </recommendedName>
</protein>
<proteinExistence type="predicted"/>
<dbReference type="EMBL" id="JAGIKV010000013">
    <property type="protein sequence ID" value="MBP2247051.1"/>
    <property type="molecule type" value="Genomic_DNA"/>
</dbReference>
<reference evidence="1 2" key="1">
    <citation type="submission" date="2021-03" db="EMBL/GenBank/DDBJ databases">
        <title>Genomic Encyclopedia of Type Strains, Phase IV (KMG-IV): sequencing the most valuable type-strain genomes for metagenomic binning, comparative biology and taxonomic classification.</title>
        <authorList>
            <person name="Goeker M."/>
        </authorList>
    </citation>
    <scope>NUCLEOTIDE SEQUENCE [LARGE SCALE GENOMIC DNA]</scope>
    <source>
        <strain evidence="1 2">DSM 21292</strain>
    </source>
</reference>